<dbReference type="PROSITE" id="PS50071">
    <property type="entry name" value="HOMEOBOX_2"/>
    <property type="match status" value="1"/>
</dbReference>
<dbReference type="Proteomes" id="UP000287033">
    <property type="component" value="Unassembled WGS sequence"/>
</dbReference>
<keyword evidence="3 10" id="KW-0238">DNA-binding</keyword>
<organism evidence="14 15">
    <name type="scientific">Chiloscyllium punctatum</name>
    <name type="common">Brownbanded bambooshark</name>
    <name type="synonym">Hemiscyllium punctatum</name>
    <dbReference type="NCBI Taxonomy" id="137246"/>
    <lineage>
        <taxon>Eukaryota</taxon>
        <taxon>Metazoa</taxon>
        <taxon>Chordata</taxon>
        <taxon>Craniata</taxon>
        <taxon>Vertebrata</taxon>
        <taxon>Chondrichthyes</taxon>
        <taxon>Elasmobranchii</taxon>
        <taxon>Galeomorphii</taxon>
        <taxon>Galeoidea</taxon>
        <taxon>Orectolobiformes</taxon>
        <taxon>Hemiscylliidae</taxon>
        <taxon>Chiloscyllium</taxon>
    </lineage>
</organism>
<evidence type="ECO:0000256" key="4">
    <source>
        <dbReference type="ARBA" id="ARBA00023155"/>
    </source>
</evidence>
<evidence type="ECO:0000256" key="3">
    <source>
        <dbReference type="ARBA" id="ARBA00023125"/>
    </source>
</evidence>
<dbReference type="FunFam" id="1.10.10.60:FF:000369">
    <property type="entry name" value="Intestine specific homeobox"/>
    <property type="match status" value="1"/>
</dbReference>
<dbReference type="GO" id="GO:0005634">
    <property type="term" value="C:nucleus"/>
    <property type="evidence" value="ECO:0007669"/>
    <property type="project" value="UniProtKB-SubCell"/>
</dbReference>
<evidence type="ECO:0000256" key="6">
    <source>
        <dbReference type="ARBA" id="ARBA00023163"/>
    </source>
</evidence>
<feature type="DNA-binding region" description="Homeobox" evidence="10">
    <location>
        <begin position="158"/>
        <end position="217"/>
    </location>
</feature>
<dbReference type="InterPro" id="IPR001356">
    <property type="entry name" value="HD"/>
</dbReference>
<dbReference type="STRING" id="137246.A0A401T722"/>
<feature type="domain" description="Homeobox" evidence="13">
    <location>
        <begin position="156"/>
        <end position="216"/>
    </location>
</feature>
<evidence type="ECO:0000256" key="11">
    <source>
        <dbReference type="RuleBase" id="RU000682"/>
    </source>
</evidence>
<dbReference type="PROSITE" id="PS00027">
    <property type="entry name" value="HOMEOBOX_1"/>
    <property type="match status" value="1"/>
</dbReference>
<dbReference type="EMBL" id="BEZZ01001179">
    <property type="protein sequence ID" value="GCC38425.1"/>
    <property type="molecule type" value="Genomic_DNA"/>
</dbReference>
<evidence type="ECO:0000256" key="12">
    <source>
        <dbReference type="SAM" id="MobiDB-lite"/>
    </source>
</evidence>
<evidence type="ECO:0000256" key="7">
    <source>
        <dbReference type="ARBA" id="ARBA00023242"/>
    </source>
</evidence>
<comment type="subcellular location">
    <subcellularLocation>
        <location evidence="1 10 11">Nucleus</location>
    </subcellularLocation>
</comment>
<evidence type="ECO:0000256" key="2">
    <source>
        <dbReference type="ARBA" id="ARBA00023015"/>
    </source>
</evidence>
<dbReference type="GO" id="GO:0000981">
    <property type="term" value="F:DNA-binding transcription factor activity, RNA polymerase II-specific"/>
    <property type="evidence" value="ECO:0007669"/>
    <property type="project" value="InterPro"/>
</dbReference>
<dbReference type="OrthoDB" id="6159439at2759"/>
<comment type="function">
    <text evidence="8">Transcription factor that regulates gene expression in intestine. May participate in vitamin A metabolism most likely by regulating BCO1 expression in the intestine.</text>
</comment>
<dbReference type="InterPro" id="IPR017970">
    <property type="entry name" value="Homeobox_CS"/>
</dbReference>
<dbReference type="GO" id="GO:0000977">
    <property type="term" value="F:RNA polymerase II transcription regulatory region sequence-specific DNA binding"/>
    <property type="evidence" value="ECO:0007669"/>
    <property type="project" value="TreeGrafter"/>
</dbReference>
<dbReference type="Gene3D" id="1.10.10.60">
    <property type="entry name" value="Homeodomain-like"/>
    <property type="match status" value="1"/>
</dbReference>
<comment type="caution">
    <text evidence="14">The sequence shown here is derived from an EMBL/GenBank/DDBJ whole genome shotgun (WGS) entry which is preliminary data.</text>
</comment>
<keyword evidence="2" id="KW-0805">Transcription regulation</keyword>
<feature type="non-terminal residue" evidence="14">
    <location>
        <position position="1"/>
    </location>
</feature>
<evidence type="ECO:0000256" key="5">
    <source>
        <dbReference type="ARBA" id="ARBA00023159"/>
    </source>
</evidence>
<dbReference type="SUPFAM" id="SSF46689">
    <property type="entry name" value="Homeodomain-like"/>
    <property type="match status" value="1"/>
</dbReference>
<dbReference type="OMA" id="HYPDVCT"/>
<sequence length="326" mass="37302">RLFLTGKETLVRRCGDSFPFDLLSEKMSNGTKSGSIDRPPLTHSVEGILNRPFKRVLDEERSGGRRGTLHGDRASRQLESHDRYSTQDQKDGQKSARQQLREALKSAFTPTASQSKLTAAILESHCEKNLREDRDYGEEASDCDTLVDSTFYDERKSKRRVRTTFSTEQLHELEKIFQITHYPDVCTREKLAAKINLPEARVQIWFQNRRAKWRKYEKLGNFGGLQHLTEVDVVPAPKSQTEISNAIVNKASMAPLLLNYYPRIPESWTSMLAPYSSALAPLSTVDPITMSKLQPHFLWVPPYHVPNSTGLQWDVMCMGLRRNYSK</sequence>
<name>A0A401T722_CHIPU</name>
<keyword evidence="15" id="KW-1185">Reference proteome</keyword>
<dbReference type="Pfam" id="PF00046">
    <property type="entry name" value="Homeodomain"/>
    <property type="match status" value="1"/>
</dbReference>
<protein>
    <recommendedName>
        <fullName evidence="9">Intestine-specific homeobox</fullName>
    </recommendedName>
</protein>
<dbReference type="CDD" id="cd00086">
    <property type="entry name" value="homeodomain"/>
    <property type="match status" value="1"/>
</dbReference>
<reference evidence="14 15" key="1">
    <citation type="journal article" date="2018" name="Nat. Ecol. Evol.">
        <title>Shark genomes provide insights into elasmobranch evolution and the origin of vertebrates.</title>
        <authorList>
            <person name="Hara Y"/>
            <person name="Yamaguchi K"/>
            <person name="Onimaru K"/>
            <person name="Kadota M"/>
            <person name="Koyanagi M"/>
            <person name="Keeley SD"/>
            <person name="Tatsumi K"/>
            <person name="Tanaka K"/>
            <person name="Motone F"/>
            <person name="Kageyama Y"/>
            <person name="Nozu R"/>
            <person name="Adachi N"/>
            <person name="Nishimura O"/>
            <person name="Nakagawa R"/>
            <person name="Tanegashima C"/>
            <person name="Kiyatake I"/>
            <person name="Matsumoto R"/>
            <person name="Murakumo K"/>
            <person name="Nishida K"/>
            <person name="Terakita A"/>
            <person name="Kuratani S"/>
            <person name="Sato K"/>
            <person name="Hyodo S Kuraku.S."/>
        </authorList>
    </citation>
    <scope>NUCLEOTIDE SEQUENCE [LARGE SCALE GENOMIC DNA]</scope>
</reference>
<keyword evidence="4 10" id="KW-0371">Homeobox</keyword>
<dbReference type="InterPro" id="IPR050649">
    <property type="entry name" value="Paired_Homeobox_TFs"/>
</dbReference>
<proteinExistence type="predicted"/>
<keyword evidence="6" id="KW-0804">Transcription</keyword>
<evidence type="ECO:0000313" key="14">
    <source>
        <dbReference type="EMBL" id="GCC38425.1"/>
    </source>
</evidence>
<evidence type="ECO:0000256" key="8">
    <source>
        <dbReference type="ARBA" id="ARBA00055445"/>
    </source>
</evidence>
<dbReference type="AlphaFoldDB" id="A0A401T722"/>
<dbReference type="PANTHER" id="PTHR24329:SF362">
    <property type="entry name" value="INTESTINE-SPECIFIC HOMEOBOX"/>
    <property type="match status" value="1"/>
</dbReference>
<dbReference type="InterPro" id="IPR009057">
    <property type="entry name" value="Homeodomain-like_sf"/>
</dbReference>
<gene>
    <name evidence="14" type="ORF">chiPu_0016939</name>
</gene>
<evidence type="ECO:0000256" key="1">
    <source>
        <dbReference type="ARBA" id="ARBA00004123"/>
    </source>
</evidence>
<evidence type="ECO:0000256" key="9">
    <source>
        <dbReference type="ARBA" id="ARBA00067428"/>
    </source>
</evidence>
<evidence type="ECO:0000313" key="15">
    <source>
        <dbReference type="Proteomes" id="UP000287033"/>
    </source>
</evidence>
<keyword evidence="5" id="KW-0010">Activator</keyword>
<feature type="region of interest" description="Disordered" evidence="12">
    <location>
        <begin position="55"/>
        <end position="99"/>
    </location>
</feature>
<evidence type="ECO:0000259" key="13">
    <source>
        <dbReference type="PROSITE" id="PS50071"/>
    </source>
</evidence>
<dbReference type="PANTHER" id="PTHR24329">
    <property type="entry name" value="HOMEOBOX PROTEIN ARISTALESS"/>
    <property type="match status" value="1"/>
</dbReference>
<accession>A0A401T722</accession>
<evidence type="ECO:0000256" key="10">
    <source>
        <dbReference type="PROSITE-ProRule" id="PRU00108"/>
    </source>
</evidence>
<dbReference type="SMART" id="SM00389">
    <property type="entry name" value="HOX"/>
    <property type="match status" value="1"/>
</dbReference>
<keyword evidence="7 10" id="KW-0539">Nucleus</keyword>